<sequence>MGNSISVILDKTRDEDEETRQKTRQDLDILHKAVDSQLNEFEHKLTDAFLDRDITGAPGTRIMRRTRSTHVGIKDTPDEMVSEAMDSIFPTGSSGIDHEDALRDGFKIIVSVALNAILSNTDAGEHEENRYFVYVQRNTIVRLDVMLWRYNFVGKGFSDRYENVLGYVICTSVVDVGAVETDEFVYMISEHADDSNKKTLEYVEIMKNVYDSARMQKQGRRHLTMPVLWRND</sequence>
<organism evidence="1 2">
    <name type="scientific">Hypoxylon rubiginosum</name>
    <dbReference type="NCBI Taxonomy" id="110542"/>
    <lineage>
        <taxon>Eukaryota</taxon>
        <taxon>Fungi</taxon>
        <taxon>Dikarya</taxon>
        <taxon>Ascomycota</taxon>
        <taxon>Pezizomycotina</taxon>
        <taxon>Sordariomycetes</taxon>
        <taxon>Xylariomycetidae</taxon>
        <taxon>Xylariales</taxon>
        <taxon>Hypoxylaceae</taxon>
        <taxon>Hypoxylon</taxon>
    </lineage>
</organism>
<dbReference type="EMBL" id="MU393462">
    <property type="protein sequence ID" value="KAI4866166.1"/>
    <property type="molecule type" value="Genomic_DNA"/>
</dbReference>
<name>A0ACB9Z312_9PEZI</name>
<dbReference type="Proteomes" id="UP001497700">
    <property type="component" value="Unassembled WGS sequence"/>
</dbReference>
<accession>A0ACB9Z312</accession>
<evidence type="ECO:0000313" key="1">
    <source>
        <dbReference type="EMBL" id="KAI4866166.1"/>
    </source>
</evidence>
<comment type="caution">
    <text evidence="1">The sequence shown here is derived from an EMBL/GenBank/DDBJ whole genome shotgun (WGS) entry which is preliminary data.</text>
</comment>
<protein>
    <submittedName>
        <fullName evidence="1">Uncharacterized protein</fullName>
    </submittedName>
</protein>
<gene>
    <name evidence="1" type="ORF">F4820DRAFT_447293</name>
</gene>
<evidence type="ECO:0000313" key="2">
    <source>
        <dbReference type="Proteomes" id="UP001497700"/>
    </source>
</evidence>
<reference evidence="1 2" key="1">
    <citation type="journal article" date="2022" name="New Phytol.">
        <title>Ecological generalism drives hyperdiversity of secondary metabolite gene clusters in xylarialean endophytes.</title>
        <authorList>
            <person name="Franco M.E.E."/>
            <person name="Wisecaver J.H."/>
            <person name="Arnold A.E."/>
            <person name="Ju Y.M."/>
            <person name="Slot J.C."/>
            <person name="Ahrendt S."/>
            <person name="Moore L.P."/>
            <person name="Eastman K.E."/>
            <person name="Scott K."/>
            <person name="Konkel Z."/>
            <person name="Mondo S.J."/>
            <person name="Kuo A."/>
            <person name="Hayes R.D."/>
            <person name="Haridas S."/>
            <person name="Andreopoulos B."/>
            <person name="Riley R."/>
            <person name="LaButti K."/>
            <person name="Pangilinan J."/>
            <person name="Lipzen A."/>
            <person name="Amirebrahimi M."/>
            <person name="Yan J."/>
            <person name="Adam C."/>
            <person name="Keymanesh K."/>
            <person name="Ng V."/>
            <person name="Louie K."/>
            <person name="Northen T."/>
            <person name="Drula E."/>
            <person name="Henrissat B."/>
            <person name="Hsieh H.M."/>
            <person name="Youens-Clark K."/>
            <person name="Lutzoni F."/>
            <person name="Miadlikowska J."/>
            <person name="Eastwood D.C."/>
            <person name="Hamelin R.C."/>
            <person name="Grigoriev I.V."/>
            <person name="U'Ren J.M."/>
        </authorList>
    </citation>
    <scope>NUCLEOTIDE SEQUENCE [LARGE SCALE GENOMIC DNA]</scope>
    <source>
        <strain evidence="1 2">CBS 119005</strain>
    </source>
</reference>
<proteinExistence type="predicted"/>
<keyword evidence="2" id="KW-1185">Reference proteome</keyword>